<comment type="caution">
    <text evidence="2">The sequence shown here is derived from an EMBL/GenBank/DDBJ whole genome shotgun (WGS) entry which is preliminary data.</text>
</comment>
<feature type="region of interest" description="Disordered" evidence="1">
    <location>
        <begin position="33"/>
        <end position="68"/>
    </location>
</feature>
<organism evidence="2 3">
    <name type="scientific">Kitasatospora terrestris</name>
    <dbReference type="NCBI Taxonomy" id="258051"/>
    <lineage>
        <taxon>Bacteria</taxon>
        <taxon>Bacillati</taxon>
        <taxon>Actinomycetota</taxon>
        <taxon>Actinomycetes</taxon>
        <taxon>Kitasatosporales</taxon>
        <taxon>Streptomycetaceae</taxon>
        <taxon>Kitasatospora</taxon>
    </lineage>
</organism>
<protein>
    <submittedName>
        <fullName evidence="2">Uncharacterized protein</fullName>
    </submittedName>
</protein>
<evidence type="ECO:0000313" key="3">
    <source>
        <dbReference type="Proteomes" id="UP001501752"/>
    </source>
</evidence>
<sequence length="80" mass="8924">MEIDQFFNPSAETFRQDWPLFSTLEAQWRAAGRAVPGTADPEWERLVQPPRFGPLSTARRQRGRAAGSGLRRVVVIGAVS</sequence>
<evidence type="ECO:0000313" key="2">
    <source>
        <dbReference type="EMBL" id="GAA4885314.1"/>
    </source>
</evidence>
<evidence type="ECO:0000256" key="1">
    <source>
        <dbReference type="SAM" id="MobiDB-lite"/>
    </source>
</evidence>
<gene>
    <name evidence="2" type="ORF">GCM10023235_77960</name>
</gene>
<keyword evidence="3" id="KW-1185">Reference proteome</keyword>
<accession>A0ABP9ER97</accession>
<dbReference type="EMBL" id="BAABIS010000001">
    <property type="protein sequence ID" value="GAA4885314.1"/>
    <property type="molecule type" value="Genomic_DNA"/>
</dbReference>
<reference evidence="3" key="1">
    <citation type="journal article" date="2019" name="Int. J. Syst. Evol. Microbiol.">
        <title>The Global Catalogue of Microorganisms (GCM) 10K type strain sequencing project: providing services to taxonomists for standard genome sequencing and annotation.</title>
        <authorList>
            <consortium name="The Broad Institute Genomics Platform"/>
            <consortium name="The Broad Institute Genome Sequencing Center for Infectious Disease"/>
            <person name="Wu L."/>
            <person name="Ma J."/>
        </authorList>
    </citation>
    <scope>NUCLEOTIDE SEQUENCE [LARGE SCALE GENOMIC DNA]</scope>
    <source>
        <strain evidence="3">JCM 13006</strain>
    </source>
</reference>
<proteinExistence type="predicted"/>
<dbReference type="Proteomes" id="UP001501752">
    <property type="component" value="Unassembled WGS sequence"/>
</dbReference>
<name>A0ABP9ER97_9ACTN</name>